<evidence type="ECO:0000313" key="1">
    <source>
        <dbReference type="EMBL" id="KAI5663783.1"/>
    </source>
</evidence>
<dbReference type="EMBL" id="CM044705">
    <property type="protein sequence ID" value="KAI5663783.1"/>
    <property type="molecule type" value="Genomic_DNA"/>
</dbReference>
<organism evidence="1 2">
    <name type="scientific">Catharanthus roseus</name>
    <name type="common">Madagascar periwinkle</name>
    <name type="synonym">Vinca rosea</name>
    <dbReference type="NCBI Taxonomy" id="4058"/>
    <lineage>
        <taxon>Eukaryota</taxon>
        <taxon>Viridiplantae</taxon>
        <taxon>Streptophyta</taxon>
        <taxon>Embryophyta</taxon>
        <taxon>Tracheophyta</taxon>
        <taxon>Spermatophyta</taxon>
        <taxon>Magnoliopsida</taxon>
        <taxon>eudicotyledons</taxon>
        <taxon>Gunneridae</taxon>
        <taxon>Pentapetalae</taxon>
        <taxon>asterids</taxon>
        <taxon>lamiids</taxon>
        <taxon>Gentianales</taxon>
        <taxon>Apocynaceae</taxon>
        <taxon>Rauvolfioideae</taxon>
        <taxon>Vinceae</taxon>
        <taxon>Catharanthinae</taxon>
        <taxon>Catharanthus</taxon>
    </lineage>
</organism>
<dbReference type="Proteomes" id="UP001060085">
    <property type="component" value="Linkage Group LG05"/>
</dbReference>
<name>A0ACC0AV33_CATRO</name>
<proteinExistence type="predicted"/>
<reference evidence="2" key="1">
    <citation type="journal article" date="2023" name="Nat. Plants">
        <title>Single-cell RNA sequencing provides a high-resolution roadmap for understanding the multicellular compartmentation of specialized metabolism.</title>
        <authorList>
            <person name="Sun S."/>
            <person name="Shen X."/>
            <person name="Li Y."/>
            <person name="Li Y."/>
            <person name="Wang S."/>
            <person name="Li R."/>
            <person name="Zhang H."/>
            <person name="Shen G."/>
            <person name="Guo B."/>
            <person name="Wei J."/>
            <person name="Xu J."/>
            <person name="St-Pierre B."/>
            <person name="Chen S."/>
            <person name="Sun C."/>
        </authorList>
    </citation>
    <scope>NUCLEOTIDE SEQUENCE [LARGE SCALE GENOMIC DNA]</scope>
</reference>
<comment type="caution">
    <text evidence="1">The sequence shown here is derived from an EMBL/GenBank/DDBJ whole genome shotgun (WGS) entry which is preliminary data.</text>
</comment>
<evidence type="ECO:0000313" key="2">
    <source>
        <dbReference type="Proteomes" id="UP001060085"/>
    </source>
</evidence>
<gene>
    <name evidence="1" type="ORF">M9H77_23106</name>
</gene>
<accession>A0ACC0AV33</accession>
<sequence length="138" mass="16028">MEKDNVKPFFFTYKILLDIKGQLASSDIIRIEKIVETSYLLQKMPSLSLMLKRDKATEYNRVRPIMSSYLAIMEQYAKRGDIHNTEKLFHCMRQVGYVGHIKPFQSLIRSYSNAKTLVYGILERMKADNLFPNKATAA</sequence>
<keyword evidence="2" id="KW-1185">Reference proteome</keyword>
<protein>
    <submittedName>
        <fullName evidence="1">Uncharacterized protein</fullName>
    </submittedName>
</protein>